<proteinExistence type="inferred from homology"/>
<evidence type="ECO:0000256" key="5">
    <source>
        <dbReference type="ARBA" id="ARBA00022970"/>
    </source>
</evidence>
<dbReference type="GO" id="GO:0022857">
    <property type="term" value="F:transmembrane transporter activity"/>
    <property type="evidence" value="ECO:0007669"/>
    <property type="project" value="InterPro"/>
</dbReference>
<keyword evidence="7 9" id="KW-0472">Membrane</keyword>
<name>A0A6L9UKB5_9HYPH</name>
<keyword evidence="2" id="KW-0813">Transport</keyword>
<comment type="similarity">
    <text evidence="8">Belongs to the binding-protein-dependent transport system permease family. LivHM subfamily.</text>
</comment>
<dbReference type="Proteomes" id="UP000483035">
    <property type="component" value="Unassembled WGS sequence"/>
</dbReference>
<keyword evidence="3" id="KW-1003">Cell membrane</keyword>
<keyword evidence="4 9" id="KW-0812">Transmembrane</keyword>
<dbReference type="CDD" id="cd06582">
    <property type="entry name" value="TM_PBP1_LivH_like"/>
    <property type="match status" value="1"/>
</dbReference>
<evidence type="ECO:0000256" key="1">
    <source>
        <dbReference type="ARBA" id="ARBA00004651"/>
    </source>
</evidence>
<feature type="transmembrane region" description="Helical" evidence="9">
    <location>
        <begin position="92"/>
        <end position="115"/>
    </location>
</feature>
<sequence length="291" mass="31114">MLSQFLEFSLIGIASGAIYVLAALSFVIVYKATNVFNFATGQMMMFGTYLFYMFDKQFGIGWVAGLVAAIICSALLAMALERVLLRPLLGRPAVVLVMVTLGISSILEGLAQLIWGPDVRQLTEILPRKPIFLGDILIPGKLAWGFIIVGIIAALFMAYYRYSRAGTAIRATAVDQITAESLGINIRSVFLLSWGLAGVLATVSGIITGSVNGVTPQLGDVALNVLAVVMLAGMTSVGGVVIAGLFAGWLETVVGAYLGASWQSFIPYLVVLIVMLIKPTGLFGERRIERI</sequence>
<dbReference type="AlphaFoldDB" id="A0A6L9UKB5"/>
<comment type="caution">
    <text evidence="10">The sequence shown here is derived from an EMBL/GenBank/DDBJ whole genome shotgun (WGS) entry which is preliminary data.</text>
</comment>
<dbReference type="EMBL" id="WUEY01000033">
    <property type="protein sequence ID" value="NEI74567.1"/>
    <property type="molecule type" value="Genomic_DNA"/>
</dbReference>
<dbReference type="RefSeq" id="WP_163993962.1">
    <property type="nucleotide sequence ID" value="NZ_WUEY01000033.1"/>
</dbReference>
<feature type="transmembrane region" description="Helical" evidence="9">
    <location>
        <begin position="60"/>
        <end position="80"/>
    </location>
</feature>
<dbReference type="PANTHER" id="PTHR11795">
    <property type="entry name" value="BRANCHED-CHAIN AMINO ACID TRANSPORT SYSTEM PERMEASE PROTEIN LIVH"/>
    <property type="match status" value="1"/>
</dbReference>
<evidence type="ECO:0000256" key="4">
    <source>
        <dbReference type="ARBA" id="ARBA00022692"/>
    </source>
</evidence>
<evidence type="ECO:0000256" key="6">
    <source>
        <dbReference type="ARBA" id="ARBA00022989"/>
    </source>
</evidence>
<evidence type="ECO:0000313" key="11">
    <source>
        <dbReference type="Proteomes" id="UP000483035"/>
    </source>
</evidence>
<evidence type="ECO:0000256" key="8">
    <source>
        <dbReference type="ARBA" id="ARBA00037998"/>
    </source>
</evidence>
<feature type="transmembrane region" description="Helical" evidence="9">
    <location>
        <begin position="221"/>
        <end position="247"/>
    </location>
</feature>
<evidence type="ECO:0000256" key="3">
    <source>
        <dbReference type="ARBA" id="ARBA00022475"/>
    </source>
</evidence>
<comment type="subcellular location">
    <subcellularLocation>
        <location evidence="1">Cell membrane</location>
        <topology evidence="1">Multi-pass membrane protein</topology>
    </subcellularLocation>
</comment>
<feature type="transmembrane region" description="Helical" evidence="9">
    <location>
        <begin position="6"/>
        <end position="28"/>
    </location>
</feature>
<dbReference type="InterPro" id="IPR001851">
    <property type="entry name" value="ABC_transp_permease"/>
</dbReference>
<evidence type="ECO:0000256" key="2">
    <source>
        <dbReference type="ARBA" id="ARBA00022448"/>
    </source>
</evidence>
<keyword evidence="5" id="KW-0029">Amino-acid transport</keyword>
<dbReference type="Pfam" id="PF02653">
    <property type="entry name" value="BPD_transp_2"/>
    <property type="match status" value="1"/>
</dbReference>
<reference evidence="10 11" key="1">
    <citation type="submission" date="2019-12" db="EMBL/GenBank/DDBJ databases">
        <title>Rhizobium genotypes associated with high levels of biological nitrogen fixation by grain legumes in a temperate-maritime cropping system.</title>
        <authorList>
            <person name="Maluk M."/>
            <person name="Francesc Ferrando Molina F."/>
            <person name="Lopez Del Egido L."/>
            <person name="Lafos M."/>
            <person name="Langarica-Fuentes A."/>
            <person name="Gebre Yohannes G."/>
            <person name="Young M.W."/>
            <person name="Martin P."/>
            <person name="Gantlett R."/>
            <person name="Kenicer G."/>
            <person name="Hawes C."/>
            <person name="Begg G.S."/>
            <person name="Quilliam R.S."/>
            <person name="Squire G.R."/>
            <person name="Poole P.S."/>
            <person name="Young P.W."/>
            <person name="Iannetta P.M."/>
            <person name="James E.K."/>
        </authorList>
    </citation>
    <scope>NUCLEOTIDE SEQUENCE [LARGE SCALE GENOMIC DNA]</scope>
    <source>
        <strain evidence="10 11">JHI1118</strain>
    </source>
</reference>
<feature type="transmembrane region" description="Helical" evidence="9">
    <location>
        <begin position="35"/>
        <end position="54"/>
    </location>
</feature>
<dbReference type="PANTHER" id="PTHR11795:SF451">
    <property type="entry name" value="ABC TRANSPORTER PERMEASE PROTEIN"/>
    <property type="match status" value="1"/>
</dbReference>
<evidence type="ECO:0000313" key="10">
    <source>
        <dbReference type="EMBL" id="NEI74567.1"/>
    </source>
</evidence>
<dbReference type="GO" id="GO:0006865">
    <property type="term" value="P:amino acid transport"/>
    <property type="evidence" value="ECO:0007669"/>
    <property type="project" value="UniProtKB-KW"/>
</dbReference>
<evidence type="ECO:0000256" key="7">
    <source>
        <dbReference type="ARBA" id="ARBA00023136"/>
    </source>
</evidence>
<feature type="transmembrane region" description="Helical" evidence="9">
    <location>
        <begin position="142"/>
        <end position="160"/>
    </location>
</feature>
<feature type="transmembrane region" description="Helical" evidence="9">
    <location>
        <begin position="189"/>
        <end position="209"/>
    </location>
</feature>
<feature type="transmembrane region" description="Helical" evidence="9">
    <location>
        <begin position="254"/>
        <end position="277"/>
    </location>
</feature>
<accession>A0A6L9UKB5</accession>
<keyword evidence="6 9" id="KW-1133">Transmembrane helix</keyword>
<dbReference type="GO" id="GO:0005886">
    <property type="term" value="C:plasma membrane"/>
    <property type="evidence" value="ECO:0007669"/>
    <property type="project" value="UniProtKB-SubCell"/>
</dbReference>
<protein>
    <submittedName>
        <fullName evidence="10">Branched-chain amino acid ABC transporter permease</fullName>
    </submittedName>
</protein>
<dbReference type="InterPro" id="IPR052157">
    <property type="entry name" value="BCAA_transport_permease"/>
</dbReference>
<organism evidence="10 11">
    <name type="scientific">Rhizobium lusitanum</name>
    <dbReference type="NCBI Taxonomy" id="293958"/>
    <lineage>
        <taxon>Bacteria</taxon>
        <taxon>Pseudomonadati</taxon>
        <taxon>Pseudomonadota</taxon>
        <taxon>Alphaproteobacteria</taxon>
        <taxon>Hyphomicrobiales</taxon>
        <taxon>Rhizobiaceae</taxon>
        <taxon>Rhizobium/Agrobacterium group</taxon>
        <taxon>Rhizobium</taxon>
    </lineage>
</organism>
<evidence type="ECO:0000256" key="9">
    <source>
        <dbReference type="SAM" id="Phobius"/>
    </source>
</evidence>
<gene>
    <name evidence="10" type="ORF">GR212_34035</name>
</gene>